<feature type="transmembrane region" description="Helical" evidence="1">
    <location>
        <begin position="151"/>
        <end position="169"/>
    </location>
</feature>
<feature type="transmembrane region" description="Helical" evidence="1">
    <location>
        <begin position="378"/>
        <end position="396"/>
    </location>
</feature>
<feature type="transmembrane region" description="Helical" evidence="1">
    <location>
        <begin position="355"/>
        <end position="372"/>
    </location>
</feature>
<reference evidence="2 3" key="1">
    <citation type="submission" date="2018-10" db="EMBL/GenBank/DDBJ databases">
        <title>Genomic Encyclopedia of Type Strains, Phase IV (KMG-IV): sequencing the most valuable type-strain genomes for metagenomic binning, comparative biology and taxonomic classification.</title>
        <authorList>
            <person name="Goeker M."/>
        </authorList>
    </citation>
    <scope>NUCLEOTIDE SEQUENCE [LARGE SCALE GENOMIC DNA]</scope>
    <source>
        <strain evidence="2 3">DSM 23841</strain>
    </source>
</reference>
<feature type="transmembrane region" description="Helical" evidence="1">
    <location>
        <begin position="322"/>
        <end position="343"/>
    </location>
</feature>
<feature type="transmembrane region" description="Helical" evidence="1">
    <location>
        <begin position="119"/>
        <end position="139"/>
    </location>
</feature>
<feature type="transmembrane region" description="Helical" evidence="1">
    <location>
        <begin position="32"/>
        <end position="54"/>
    </location>
</feature>
<comment type="caution">
    <text evidence="2">The sequence shown here is derived from an EMBL/GenBank/DDBJ whole genome shotgun (WGS) entry which is preliminary data.</text>
</comment>
<gene>
    <name evidence="2" type="ORF">DFR40_1530</name>
</gene>
<name>A0A495WD95_9RHOO</name>
<dbReference type="Proteomes" id="UP000270626">
    <property type="component" value="Unassembled WGS sequence"/>
</dbReference>
<feature type="transmembrane region" description="Helical" evidence="1">
    <location>
        <begin position="198"/>
        <end position="215"/>
    </location>
</feature>
<evidence type="ECO:0008006" key="4">
    <source>
        <dbReference type="Google" id="ProtNLM"/>
    </source>
</evidence>
<dbReference type="EMBL" id="RBXP01000013">
    <property type="protein sequence ID" value="RKT59641.1"/>
    <property type="molecule type" value="Genomic_DNA"/>
</dbReference>
<keyword evidence="1" id="KW-1133">Transmembrane helix</keyword>
<keyword evidence="3" id="KW-1185">Reference proteome</keyword>
<evidence type="ECO:0000313" key="2">
    <source>
        <dbReference type="EMBL" id="RKT59641.1"/>
    </source>
</evidence>
<feature type="transmembrane region" description="Helical" evidence="1">
    <location>
        <begin position="175"/>
        <end position="191"/>
    </location>
</feature>
<organism evidence="2 3">
    <name type="scientific">Azonexus fungiphilus</name>
    <dbReference type="NCBI Taxonomy" id="146940"/>
    <lineage>
        <taxon>Bacteria</taxon>
        <taxon>Pseudomonadati</taxon>
        <taxon>Pseudomonadota</taxon>
        <taxon>Betaproteobacteria</taxon>
        <taxon>Rhodocyclales</taxon>
        <taxon>Azonexaceae</taxon>
        <taxon>Azonexus</taxon>
    </lineage>
</organism>
<evidence type="ECO:0000256" key="1">
    <source>
        <dbReference type="SAM" id="Phobius"/>
    </source>
</evidence>
<protein>
    <recommendedName>
        <fullName evidence="4">Oligosaccharide repeat unit polymerase</fullName>
    </recommendedName>
</protein>
<accession>A0A495WD95</accession>
<keyword evidence="1" id="KW-0472">Membrane</keyword>
<dbReference type="AlphaFoldDB" id="A0A495WD95"/>
<keyword evidence="1" id="KW-0812">Transmembrane</keyword>
<sequence>MQLFGLLVVAQLNIFPAFNLFRLGADSYRLFAHYQSLYILLFEVPFFAVMRFFSRNEDSVKCNAPLLRISILSPFLPVILLALLAVFWTVALEYGLLFRRLGHEELQAVQAGVPTLLLYFYRLAVESAVFVVLFLGIVLRYSPKDASHISLYRVTFLIYISSFMAFFLLNSRMQLIVFALAAICVFGKAWGRNNPARYMFLGMVLFFAAMMHTIWREVVVESNGRVLVNSIWDALSASLKLMLDRIDTMNVIYRIGDRGLDPWEPHFSSIRDLFSFYWSFFFNQQAYLAIKGSLLTSPSVQIANLYLPDLLVDFPKTMAMDVLLIFGASGLPVFGVVLGVVCVSVQRGVARSQMADGAFITALYILPLLFQFEKEFSGFFFATIKWLPILLVVYYFRPGKEIHSVESVKC</sequence>
<feature type="transmembrane region" description="Helical" evidence="1">
    <location>
        <begin position="66"/>
        <end position="91"/>
    </location>
</feature>
<evidence type="ECO:0000313" key="3">
    <source>
        <dbReference type="Proteomes" id="UP000270626"/>
    </source>
</evidence>
<proteinExistence type="predicted"/>